<protein>
    <submittedName>
        <fullName evidence="5">Xanthine dehydrogenase subunit C</fullName>
    </submittedName>
</protein>
<feature type="domain" description="FAD-binding PCMH-type" evidence="4">
    <location>
        <begin position="1"/>
        <end position="206"/>
    </location>
</feature>
<dbReference type="InterPro" id="IPR016166">
    <property type="entry name" value="FAD-bd_PCMH"/>
</dbReference>
<dbReference type="Proteomes" id="UP000600247">
    <property type="component" value="Unassembled WGS sequence"/>
</dbReference>
<evidence type="ECO:0000256" key="2">
    <source>
        <dbReference type="ARBA" id="ARBA00022827"/>
    </source>
</evidence>
<evidence type="ECO:0000313" key="6">
    <source>
        <dbReference type="Proteomes" id="UP000600247"/>
    </source>
</evidence>
<dbReference type="PANTHER" id="PTHR42659">
    <property type="entry name" value="XANTHINE DEHYDROGENASE SUBUNIT C-RELATED"/>
    <property type="match status" value="1"/>
</dbReference>
<dbReference type="PROSITE" id="PS51387">
    <property type="entry name" value="FAD_PCMH"/>
    <property type="match status" value="1"/>
</dbReference>
<keyword evidence="2" id="KW-0274">FAD</keyword>
<keyword evidence="6" id="KW-1185">Reference proteome</keyword>
<dbReference type="EMBL" id="BMHY01000009">
    <property type="protein sequence ID" value="GGG79677.1"/>
    <property type="molecule type" value="Genomic_DNA"/>
</dbReference>
<name>A0A917M638_9BACL</name>
<dbReference type="SUPFAM" id="SSF56176">
    <property type="entry name" value="FAD-binding/transporter-associated domain-like"/>
    <property type="match status" value="1"/>
</dbReference>
<dbReference type="PANTHER" id="PTHR42659:SF2">
    <property type="entry name" value="XANTHINE DEHYDROGENASE SUBUNIT C-RELATED"/>
    <property type="match status" value="1"/>
</dbReference>
<evidence type="ECO:0000256" key="3">
    <source>
        <dbReference type="ARBA" id="ARBA00023002"/>
    </source>
</evidence>
<dbReference type="InterPro" id="IPR036683">
    <property type="entry name" value="CO_DH_flav_C_dom_sf"/>
</dbReference>
<proteinExistence type="predicted"/>
<dbReference type="Gene3D" id="3.30.465.10">
    <property type="match status" value="1"/>
</dbReference>
<evidence type="ECO:0000259" key="4">
    <source>
        <dbReference type="PROSITE" id="PS51387"/>
    </source>
</evidence>
<dbReference type="SMART" id="SM01092">
    <property type="entry name" value="CO_deh_flav_C"/>
    <property type="match status" value="1"/>
</dbReference>
<dbReference type="InterPro" id="IPR002346">
    <property type="entry name" value="Mopterin_DH_FAD-bd"/>
</dbReference>
<comment type="caution">
    <text evidence="5">The sequence shown here is derived from an EMBL/GenBank/DDBJ whole genome shotgun (WGS) entry which is preliminary data.</text>
</comment>
<dbReference type="AlphaFoldDB" id="A0A917M638"/>
<keyword evidence="1" id="KW-0285">Flavoprotein</keyword>
<gene>
    <name evidence="5" type="primary">pucC</name>
    <name evidence="5" type="ORF">GCM10010918_40960</name>
</gene>
<sequence length="277" mass="30277">MKRLWGATASYTAGGTLLRTQWESGLAPVPAYLIDLSGIAELHGIHDEADGNWRIGPMTTLTSCRSHLGLQTAHPLLTEAVRNIAAPSVRNLATLGGNIVSAVGDALPALLACNSVLQWRTEQGITDQALTEWLEAEQLQSAWKERLLVGIQLPRQTSISQTKRILAYHKVGRREAFTPSVVTVAINGQLGDDGIWRDIRIAAGGGQTRPRRLEHTEALLMENPSNSPSLAVVYQSLLAEFKPKGDSFASADYRRRTAANLIVSELWKAAKRLTEER</sequence>
<dbReference type="InterPro" id="IPR005107">
    <property type="entry name" value="CO_DH_flav_C"/>
</dbReference>
<reference evidence="5 6" key="1">
    <citation type="journal article" date="2014" name="Int. J. Syst. Evol. Microbiol.">
        <title>Complete genome sequence of Corynebacterium casei LMG S-19264T (=DSM 44701T), isolated from a smear-ripened cheese.</title>
        <authorList>
            <consortium name="US DOE Joint Genome Institute (JGI-PGF)"/>
            <person name="Walter F."/>
            <person name="Albersmeier A."/>
            <person name="Kalinowski J."/>
            <person name="Ruckert C."/>
        </authorList>
    </citation>
    <scope>NUCLEOTIDE SEQUENCE [LARGE SCALE GENOMIC DNA]</scope>
    <source>
        <strain evidence="5 6">CGMCC 1.15286</strain>
    </source>
</reference>
<dbReference type="InterPro" id="IPR051312">
    <property type="entry name" value="Diverse_Substr_Oxidored"/>
</dbReference>
<dbReference type="Pfam" id="PF03450">
    <property type="entry name" value="CO_deh_flav_C"/>
    <property type="match status" value="1"/>
</dbReference>
<keyword evidence="3" id="KW-0560">Oxidoreductase</keyword>
<dbReference type="GO" id="GO:0071949">
    <property type="term" value="F:FAD binding"/>
    <property type="evidence" value="ECO:0007669"/>
    <property type="project" value="InterPro"/>
</dbReference>
<dbReference type="Pfam" id="PF00941">
    <property type="entry name" value="FAD_binding_5"/>
    <property type="match status" value="1"/>
</dbReference>
<dbReference type="Gene3D" id="3.30.390.50">
    <property type="entry name" value="CO dehydrogenase flavoprotein, C-terminal domain"/>
    <property type="match status" value="1"/>
</dbReference>
<dbReference type="GO" id="GO:0016491">
    <property type="term" value="F:oxidoreductase activity"/>
    <property type="evidence" value="ECO:0007669"/>
    <property type="project" value="UniProtKB-KW"/>
</dbReference>
<dbReference type="InterPro" id="IPR016169">
    <property type="entry name" value="FAD-bd_PCMH_sub2"/>
</dbReference>
<evidence type="ECO:0000256" key="1">
    <source>
        <dbReference type="ARBA" id="ARBA00022630"/>
    </source>
</evidence>
<dbReference type="InterPro" id="IPR036318">
    <property type="entry name" value="FAD-bd_PCMH-like_sf"/>
</dbReference>
<dbReference type="SUPFAM" id="SSF55447">
    <property type="entry name" value="CO dehydrogenase flavoprotein C-terminal domain-like"/>
    <property type="match status" value="1"/>
</dbReference>
<evidence type="ECO:0000313" key="5">
    <source>
        <dbReference type="EMBL" id="GGG79677.1"/>
    </source>
</evidence>
<organism evidence="5 6">
    <name type="scientific">Paenibacillus radicis</name>
    <name type="common">ex Gao et al. 2016</name>
    <dbReference type="NCBI Taxonomy" id="1737354"/>
    <lineage>
        <taxon>Bacteria</taxon>
        <taxon>Bacillati</taxon>
        <taxon>Bacillota</taxon>
        <taxon>Bacilli</taxon>
        <taxon>Bacillales</taxon>
        <taxon>Paenibacillaceae</taxon>
        <taxon>Paenibacillus</taxon>
    </lineage>
</organism>
<accession>A0A917M638</accession>